<organism evidence="1 2">
    <name type="scientific">Lacticaseibacillus chiayiensis</name>
    <dbReference type="NCBI Taxonomy" id="2100821"/>
    <lineage>
        <taxon>Bacteria</taxon>
        <taxon>Bacillati</taxon>
        <taxon>Bacillota</taxon>
        <taxon>Bacilli</taxon>
        <taxon>Lactobacillales</taxon>
        <taxon>Lactobacillaceae</taxon>
        <taxon>Lacticaseibacillus</taxon>
    </lineage>
</organism>
<name>A0ABY6H729_9LACO</name>
<protein>
    <submittedName>
        <fullName evidence="1">Uncharacterized protein</fullName>
    </submittedName>
</protein>
<sequence length="107" mass="12646">MIITEDQLKRIIDDRVRVQLEEQRNAKISRGWLQLRSDIADYCKSVSHCESDPVYSKVQNAIYLPIKYALKLGRIDEVRDDQIDRARQIFNVIKLIRSETAVNMRIR</sequence>
<accession>A0ABY6H729</accession>
<gene>
    <name evidence="1" type="ORF">OFW50_03615</name>
</gene>
<dbReference type="EMBL" id="CP107523">
    <property type="protein sequence ID" value="UYN57175.1"/>
    <property type="molecule type" value="Genomic_DNA"/>
</dbReference>
<dbReference type="Proteomes" id="UP001164790">
    <property type="component" value="Chromosome"/>
</dbReference>
<evidence type="ECO:0000313" key="2">
    <source>
        <dbReference type="Proteomes" id="UP001164790"/>
    </source>
</evidence>
<evidence type="ECO:0000313" key="1">
    <source>
        <dbReference type="EMBL" id="UYN57175.1"/>
    </source>
</evidence>
<dbReference type="RefSeq" id="WP_263932620.1">
    <property type="nucleotide sequence ID" value="NZ_CP107523.1"/>
</dbReference>
<proteinExistence type="predicted"/>
<reference evidence="1" key="1">
    <citation type="submission" date="2022-10" db="EMBL/GenBank/DDBJ databases">
        <title>Comparative genomic analysis and in-vitro probiotic properties of the potential probiotic L. chiayiensis AACE 3.</title>
        <authorList>
            <person name="Kang X."/>
        </authorList>
    </citation>
    <scope>NUCLEOTIDE SEQUENCE</scope>
    <source>
        <strain evidence="1">AACE 3</strain>
    </source>
</reference>
<keyword evidence="2" id="KW-1185">Reference proteome</keyword>